<organism evidence="5 6">
    <name type="scientific">Spirosoma validum</name>
    <dbReference type="NCBI Taxonomy" id="2771355"/>
    <lineage>
        <taxon>Bacteria</taxon>
        <taxon>Pseudomonadati</taxon>
        <taxon>Bacteroidota</taxon>
        <taxon>Cytophagia</taxon>
        <taxon>Cytophagales</taxon>
        <taxon>Cytophagaceae</taxon>
        <taxon>Spirosoma</taxon>
    </lineage>
</organism>
<name>A0A927B7I0_9BACT</name>
<evidence type="ECO:0000256" key="1">
    <source>
        <dbReference type="ARBA" id="ARBA00010164"/>
    </source>
</evidence>
<evidence type="ECO:0000313" key="5">
    <source>
        <dbReference type="EMBL" id="MBD2756718.1"/>
    </source>
</evidence>
<sequence length="314" mass="36263">MSRCLYCYQPLPEARPDFHPRCSRALFGQPKPPLLPYSLATMHELAEQIVRQHITVTGVQPKLSLDLQTSEGMSRLTLVGLWGRYILKPPFPMYPEMAENEDLTMHLAQVFGIATVPHTLIRLQSGELAYLTRRIDRTDAGRKRAMEDFCQLAERLTADKYRGSMELVARLIRQHSTQATLDLVALYELTLFCFLTGNADMHLKNFSLWRPDEQRISLTPAYDLLATKLLLPADTEELALTLNGKKSRFRSDDWVTFAHYLGLTDRQRTNVHQRFRTRFATVFNWIDTSFLTNDSQQAYRQLITERARQLGLVE</sequence>
<feature type="domain" description="HipA-like C-terminal" evidence="4">
    <location>
        <begin position="55"/>
        <end position="277"/>
    </location>
</feature>
<gene>
    <name evidence="5" type="ORF">IC230_27810</name>
</gene>
<protein>
    <submittedName>
        <fullName evidence="5">HipA domain-containing protein</fullName>
    </submittedName>
</protein>
<dbReference type="InterPro" id="IPR012893">
    <property type="entry name" value="HipA-like_C"/>
</dbReference>
<evidence type="ECO:0000256" key="3">
    <source>
        <dbReference type="ARBA" id="ARBA00022777"/>
    </source>
</evidence>
<accession>A0A927B7I0</accession>
<dbReference type="AlphaFoldDB" id="A0A927B7I0"/>
<proteinExistence type="inferred from homology"/>
<dbReference type="Gene3D" id="1.10.1070.20">
    <property type="match status" value="1"/>
</dbReference>
<evidence type="ECO:0000256" key="2">
    <source>
        <dbReference type="ARBA" id="ARBA00022679"/>
    </source>
</evidence>
<dbReference type="Proteomes" id="UP000653797">
    <property type="component" value="Unassembled WGS sequence"/>
</dbReference>
<comment type="similarity">
    <text evidence="1">Belongs to the HipA Ser/Thr kinase family.</text>
</comment>
<dbReference type="GO" id="GO:0005829">
    <property type="term" value="C:cytosol"/>
    <property type="evidence" value="ECO:0007669"/>
    <property type="project" value="TreeGrafter"/>
</dbReference>
<keyword evidence="6" id="KW-1185">Reference proteome</keyword>
<evidence type="ECO:0000313" key="6">
    <source>
        <dbReference type="Proteomes" id="UP000653797"/>
    </source>
</evidence>
<evidence type="ECO:0000259" key="4">
    <source>
        <dbReference type="Pfam" id="PF07804"/>
    </source>
</evidence>
<dbReference type="InterPro" id="IPR052028">
    <property type="entry name" value="HipA_Ser/Thr_kinase"/>
</dbReference>
<keyword evidence="3" id="KW-0418">Kinase</keyword>
<reference evidence="5" key="1">
    <citation type="submission" date="2020-09" db="EMBL/GenBank/DDBJ databases">
        <authorList>
            <person name="Kim M.K."/>
        </authorList>
    </citation>
    <scope>NUCLEOTIDE SEQUENCE</scope>
    <source>
        <strain evidence="5">BT704</strain>
    </source>
</reference>
<keyword evidence="2" id="KW-0808">Transferase</keyword>
<dbReference type="GO" id="GO:0004674">
    <property type="term" value="F:protein serine/threonine kinase activity"/>
    <property type="evidence" value="ECO:0007669"/>
    <property type="project" value="TreeGrafter"/>
</dbReference>
<dbReference type="EMBL" id="JACXAA010000014">
    <property type="protein sequence ID" value="MBD2756718.1"/>
    <property type="molecule type" value="Genomic_DNA"/>
</dbReference>
<comment type="caution">
    <text evidence="5">The sequence shown here is derived from an EMBL/GenBank/DDBJ whole genome shotgun (WGS) entry which is preliminary data.</text>
</comment>
<dbReference type="PANTHER" id="PTHR37419">
    <property type="entry name" value="SERINE/THREONINE-PROTEIN KINASE TOXIN HIPA"/>
    <property type="match status" value="1"/>
</dbReference>
<dbReference type="PANTHER" id="PTHR37419:SF1">
    <property type="entry name" value="SERINE_THREONINE-PROTEIN KINASE TOXIN HIPA"/>
    <property type="match status" value="1"/>
</dbReference>
<dbReference type="Pfam" id="PF07804">
    <property type="entry name" value="HipA_C"/>
    <property type="match status" value="1"/>
</dbReference>
<dbReference type="RefSeq" id="WP_191042343.1">
    <property type="nucleotide sequence ID" value="NZ_JACXAA010000014.1"/>
</dbReference>